<evidence type="ECO:0000313" key="3">
    <source>
        <dbReference type="Proteomes" id="UP000253529"/>
    </source>
</evidence>
<protein>
    <recommendedName>
        <fullName evidence="1">dATP/dGTP diphosphohydrolase N-terminal domain-containing protein</fullName>
    </recommendedName>
</protein>
<sequence>MVALDNLGRKDDSGKDPWHLLPFDAVRAIVKVLAHGAKKYEPRNWERGMDWERPYAACLRHLTAWWDREEGDPETGFSHLWHAGCCIVFLIAFELRGIGRDTRPAAAPKRACVCGRDPCAYDPDAGCGSPPPTPAG</sequence>
<dbReference type="RefSeq" id="WP_113892499.1">
    <property type="nucleotide sequence ID" value="NZ_QNRK01000042.1"/>
</dbReference>
<dbReference type="InterPro" id="IPR044038">
    <property type="entry name" value="dATP/dGTP_diPOhydrolase_N"/>
</dbReference>
<keyword evidence="3" id="KW-1185">Reference proteome</keyword>
<dbReference type="EMBL" id="QNRK01000042">
    <property type="protein sequence ID" value="RBP03782.1"/>
    <property type="molecule type" value="Genomic_DNA"/>
</dbReference>
<gene>
    <name evidence="2" type="ORF">DFR50_14230</name>
</gene>
<evidence type="ECO:0000259" key="1">
    <source>
        <dbReference type="Pfam" id="PF18909"/>
    </source>
</evidence>
<dbReference type="Pfam" id="PF18909">
    <property type="entry name" value="dGTP_diPhyd_N"/>
    <property type="match status" value="1"/>
</dbReference>
<evidence type="ECO:0000313" key="2">
    <source>
        <dbReference type="EMBL" id="RBP03782.1"/>
    </source>
</evidence>
<organism evidence="2 3">
    <name type="scientific">Roseiarcus fermentans</name>
    <dbReference type="NCBI Taxonomy" id="1473586"/>
    <lineage>
        <taxon>Bacteria</taxon>
        <taxon>Pseudomonadati</taxon>
        <taxon>Pseudomonadota</taxon>
        <taxon>Alphaproteobacteria</taxon>
        <taxon>Hyphomicrobiales</taxon>
        <taxon>Roseiarcaceae</taxon>
        <taxon>Roseiarcus</taxon>
    </lineage>
</organism>
<comment type="caution">
    <text evidence="2">The sequence shown here is derived from an EMBL/GenBank/DDBJ whole genome shotgun (WGS) entry which is preliminary data.</text>
</comment>
<dbReference type="Proteomes" id="UP000253529">
    <property type="component" value="Unassembled WGS sequence"/>
</dbReference>
<reference evidence="2 3" key="1">
    <citation type="submission" date="2018-06" db="EMBL/GenBank/DDBJ databases">
        <title>Genomic Encyclopedia of Type Strains, Phase IV (KMG-IV): sequencing the most valuable type-strain genomes for metagenomic binning, comparative biology and taxonomic classification.</title>
        <authorList>
            <person name="Goeker M."/>
        </authorList>
    </citation>
    <scope>NUCLEOTIDE SEQUENCE [LARGE SCALE GENOMIC DNA]</scope>
    <source>
        <strain evidence="2 3">DSM 24875</strain>
    </source>
</reference>
<name>A0A366EMW9_9HYPH</name>
<accession>A0A366EMW9</accession>
<dbReference type="AlphaFoldDB" id="A0A366EMW9"/>
<proteinExistence type="predicted"/>
<feature type="domain" description="dATP/dGTP diphosphohydrolase N-terminal" evidence="1">
    <location>
        <begin position="7"/>
        <end position="103"/>
    </location>
</feature>
<dbReference type="OrthoDB" id="4569478at2"/>